<name>D2EF70_PARA4</name>
<feature type="transmembrane region" description="Helical" evidence="1">
    <location>
        <begin position="6"/>
        <end position="28"/>
    </location>
</feature>
<accession>D2EF70</accession>
<evidence type="ECO:0000256" key="1">
    <source>
        <dbReference type="SAM" id="Phobius"/>
    </source>
</evidence>
<reference evidence="2 3" key="1">
    <citation type="journal article" date="2010" name="Proc. Natl. Acad. Sci. U.S.A.">
        <title>Enigmatic, ultrasmall, uncultivated Archaea.</title>
        <authorList>
            <person name="Baker B.J."/>
            <person name="Comolli L.R."/>
            <person name="Dick G.J."/>
            <person name="Hauser L.J."/>
            <person name="Hyatt D."/>
            <person name="Dill B.D."/>
            <person name="Land M.L."/>
            <person name="Verberkmoes N.C."/>
            <person name="Hettich R.L."/>
            <person name="Banfield J.F."/>
        </authorList>
    </citation>
    <scope>NUCLEOTIDE SEQUENCE [LARGE SCALE GENOMIC DNA]</scope>
</reference>
<protein>
    <submittedName>
        <fullName evidence="2">Uncharacterized protein</fullName>
    </submittedName>
</protein>
<dbReference type="AlphaFoldDB" id="D2EF70"/>
<proteinExistence type="predicted"/>
<keyword evidence="1" id="KW-1133">Transmembrane helix</keyword>
<sequence>MVVLRISTSFIWVLIAIIIILLAVFVFVKINKPSSVVSTSGIPSSIQYALEYWNAAYHDSTILVPSQYYKDATALSINGNKVVENNTLYSSVLFGSSKLPQGYNILIDMDNISSLPSVVAFSYNFTSENLSNSIKNCEVARAKTDAFALCSIYSNVTVPILNGTSINKSIDLGYGTFAAFPNSTALYELNGTLVYNGYNTTYIPSVNINNTNFYNGMMFLYENNLAVYLSRSDLNTFYGKEILLPNSTLKNVVANFLSARIIS</sequence>
<gene>
    <name evidence="2" type="ORF">BJBARM4_0382</name>
</gene>
<dbReference type="EMBL" id="GG730044">
    <property type="protein sequence ID" value="EEZ92996.1"/>
    <property type="molecule type" value="Genomic_DNA"/>
</dbReference>
<evidence type="ECO:0000313" key="3">
    <source>
        <dbReference type="Proteomes" id="UP000009375"/>
    </source>
</evidence>
<keyword evidence="1" id="KW-0812">Transmembrane</keyword>
<dbReference type="Proteomes" id="UP000009375">
    <property type="component" value="Unassembled WGS sequence"/>
</dbReference>
<organism evidence="2 3">
    <name type="scientific">Candidatus Parvarchaeum acidiphilum ARMAN-4</name>
    <dbReference type="NCBI Taxonomy" id="662760"/>
    <lineage>
        <taxon>Archaea</taxon>
        <taxon>Candidatus Parvarchaeota</taxon>
        <taxon>Candidatus Parvarchaeum</taxon>
    </lineage>
</organism>
<keyword evidence="1" id="KW-0472">Membrane</keyword>
<evidence type="ECO:0000313" key="2">
    <source>
        <dbReference type="EMBL" id="EEZ92996.1"/>
    </source>
</evidence>